<evidence type="ECO:0000256" key="2">
    <source>
        <dbReference type="ARBA" id="ARBA00008283"/>
    </source>
</evidence>
<dbReference type="EMBL" id="HE612864">
    <property type="protein sequence ID" value="CCE64519.1"/>
    <property type="molecule type" value="Genomic_DNA"/>
</dbReference>
<proteinExistence type="inferred from homology"/>
<dbReference type="Gene3D" id="3.40.50.10130">
    <property type="match status" value="1"/>
</dbReference>
<dbReference type="PANTHER" id="PTHR12749:SF0">
    <property type="entry name" value="DNA EXCISION REPAIR PROTEIN ERCC-1"/>
    <property type="match status" value="1"/>
</dbReference>
<keyword evidence="3" id="KW-0227">DNA damage</keyword>
<dbReference type="RefSeq" id="XP_003686953.1">
    <property type="nucleotide sequence ID" value="XM_003686905.1"/>
</dbReference>
<comment type="subcellular location">
    <subcellularLocation>
        <location evidence="1">Nucleus</location>
    </subcellularLocation>
</comment>
<dbReference type="InterPro" id="IPR004579">
    <property type="entry name" value="ERCC1/RAD10/SWI10"/>
</dbReference>
<keyword evidence="10" id="KW-1185">Reference proteome</keyword>
<dbReference type="STRING" id="1071381.G8BX91"/>
<keyword evidence="5" id="KW-0234">DNA repair</keyword>
<gene>
    <name evidence="9" type="primary">TPHA0I00120</name>
    <name evidence="9" type="ordered locus">TPHA_0I00120</name>
</gene>
<evidence type="ECO:0000256" key="4">
    <source>
        <dbReference type="ARBA" id="ARBA00023125"/>
    </source>
</evidence>
<dbReference type="InterPro" id="IPR047260">
    <property type="entry name" value="ERCC1-like_central_dom"/>
</dbReference>
<dbReference type="OrthoDB" id="10262814at2759"/>
<evidence type="ECO:0000256" key="1">
    <source>
        <dbReference type="ARBA" id="ARBA00004123"/>
    </source>
</evidence>
<keyword evidence="6" id="KW-0539">Nucleus</keyword>
<reference evidence="9 10" key="1">
    <citation type="journal article" date="2011" name="Proc. Natl. Acad. Sci. U.S.A.">
        <title>Evolutionary erosion of yeast sex chromosomes by mating-type switching accidents.</title>
        <authorList>
            <person name="Gordon J.L."/>
            <person name="Armisen D."/>
            <person name="Proux-Wera E."/>
            <person name="Oheigeartaigh S.S."/>
            <person name="Byrne K.P."/>
            <person name="Wolfe K.H."/>
        </authorList>
    </citation>
    <scope>NUCLEOTIDE SEQUENCE [LARGE SCALE GENOMIC DNA]</scope>
    <source>
        <strain evidence="10">ATCC 24235 / CBS 4417 / NBRC 1672 / NRRL Y-8282 / UCD 70-5</strain>
    </source>
</reference>
<accession>G8BX91</accession>
<dbReference type="SUPFAM" id="SSF52980">
    <property type="entry name" value="Restriction endonuclease-like"/>
    <property type="match status" value="1"/>
</dbReference>
<dbReference type="OMA" id="HPEYIWQ"/>
<keyword evidence="4" id="KW-0238">DNA-binding</keyword>
<dbReference type="Pfam" id="PF03834">
    <property type="entry name" value="Rad10"/>
    <property type="match status" value="1"/>
</dbReference>
<dbReference type="AlphaFoldDB" id="G8BX91"/>
<dbReference type="GO" id="GO:0003684">
    <property type="term" value="F:damaged DNA binding"/>
    <property type="evidence" value="ECO:0007669"/>
    <property type="project" value="InterPro"/>
</dbReference>
<dbReference type="HOGENOM" id="CLU_1267070_0_0_1"/>
<dbReference type="GO" id="GO:1905348">
    <property type="term" value="C:endonuclease complex"/>
    <property type="evidence" value="ECO:0007669"/>
    <property type="project" value="EnsemblFungi"/>
</dbReference>
<evidence type="ECO:0000313" key="9">
    <source>
        <dbReference type="EMBL" id="CCE64519.1"/>
    </source>
</evidence>
<evidence type="ECO:0000256" key="3">
    <source>
        <dbReference type="ARBA" id="ARBA00022763"/>
    </source>
</evidence>
<feature type="region of interest" description="Disordered" evidence="7">
    <location>
        <begin position="22"/>
        <end position="73"/>
    </location>
</feature>
<dbReference type="GO" id="GO:0000110">
    <property type="term" value="C:nucleotide-excision repair factor 1 complex"/>
    <property type="evidence" value="ECO:0007669"/>
    <property type="project" value="EnsemblFungi"/>
</dbReference>
<organism evidence="9 10">
    <name type="scientific">Tetrapisispora phaffii (strain ATCC 24235 / CBS 4417 / NBRC 1672 / NRRL Y-8282 / UCD 70-5)</name>
    <name type="common">Yeast</name>
    <name type="synonym">Fabospora phaffii</name>
    <dbReference type="NCBI Taxonomy" id="1071381"/>
    <lineage>
        <taxon>Eukaryota</taxon>
        <taxon>Fungi</taxon>
        <taxon>Dikarya</taxon>
        <taxon>Ascomycota</taxon>
        <taxon>Saccharomycotina</taxon>
        <taxon>Saccharomycetes</taxon>
        <taxon>Saccharomycetales</taxon>
        <taxon>Saccharomycetaceae</taxon>
        <taxon>Tetrapisispora</taxon>
    </lineage>
</organism>
<comment type="similarity">
    <text evidence="2">Belongs to the ERCC1/RAD10/SWI10 family.</text>
</comment>
<dbReference type="GO" id="GO:0003697">
    <property type="term" value="F:single-stranded DNA binding"/>
    <property type="evidence" value="ECO:0007669"/>
    <property type="project" value="EnsemblFungi"/>
</dbReference>
<dbReference type="GO" id="GO:0006312">
    <property type="term" value="P:mitotic recombination"/>
    <property type="evidence" value="ECO:0007669"/>
    <property type="project" value="EnsemblFungi"/>
</dbReference>
<feature type="compositionally biased region" description="Basic and acidic residues" evidence="7">
    <location>
        <begin position="29"/>
        <end position="49"/>
    </location>
</feature>
<dbReference type="GO" id="GO:0000736">
    <property type="term" value="P:double-strand break repair via single-strand annealing, removal of nonhomologous ends"/>
    <property type="evidence" value="ECO:0007669"/>
    <property type="project" value="EnsemblFungi"/>
</dbReference>
<dbReference type="GeneID" id="11534643"/>
<dbReference type="eggNOG" id="KOG2841">
    <property type="taxonomic scope" value="Eukaryota"/>
</dbReference>
<dbReference type="CDD" id="cd22325">
    <property type="entry name" value="ERCC1_C-like"/>
    <property type="match status" value="1"/>
</dbReference>
<dbReference type="GO" id="GO:0070522">
    <property type="term" value="C:ERCC4-ERCC1 complex"/>
    <property type="evidence" value="ECO:0007669"/>
    <property type="project" value="TreeGrafter"/>
</dbReference>
<dbReference type="PANTHER" id="PTHR12749">
    <property type="entry name" value="EXCISION REPAIR CROSS-COMPLEMENTING 1 ERCC1"/>
    <property type="match status" value="1"/>
</dbReference>
<name>G8BX91_TETPH</name>
<dbReference type="FunFam" id="3.40.50.10130:FF:000015">
    <property type="entry name" value="SsDNA endonuclease"/>
    <property type="match status" value="1"/>
</dbReference>
<evidence type="ECO:0000256" key="6">
    <source>
        <dbReference type="ARBA" id="ARBA00023242"/>
    </source>
</evidence>
<sequence length="237" mass="27356">MNNTDPTSFESILAGVKRLRQQHGANDNDAARNPHQESRNEVNDRERNLEQGSAQERQITNNIQTSQTDVPKEPIINAITRDPTQFDKDIQESDETSSFNGNKRSLNNTNLDARVISKAVLVNTTQKDNPLLNHLKNTNWRYTSSKGGQKIYYDYLVRQRPVLFLTLTYHKLYADYITRRMTPLSKNDNNILIFVVDDSNSEDTLRELTKLCMFNGFTLLVAFSFEQSAKYIQYLNK</sequence>
<dbReference type="KEGG" id="tpf:TPHA_0I00120"/>
<dbReference type="GO" id="GO:0070914">
    <property type="term" value="P:UV-damage excision repair"/>
    <property type="evidence" value="ECO:0007669"/>
    <property type="project" value="TreeGrafter"/>
</dbReference>
<dbReference type="GO" id="GO:0000014">
    <property type="term" value="F:single-stranded DNA endodeoxyribonuclease activity"/>
    <property type="evidence" value="ECO:0007669"/>
    <property type="project" value="EnsemblFungi"/>
</dbReference>
<dbReference type="GO" id="GO:0000710">
    <property type="term" value="P:meiotic mismatch repair"/>
    <property type="evidence" value="ECO:0007669"/>
    <property type="project" value="EnsemblFungi"/>
</dbReference>
<dbReference type="NCBIfam" id="TIGR00597">
    <property type="entry name" value="rad10"/>
    <property type="match status" value="1"/>
</dbReference>
<dbReference type="GO" id="GO:0000715">
    <property type="term" value="P:nucleotide-excision repair, DNA damage recognition"/>
    <property type="evidence" value="ECO:0007669"/>
    <property type="project" value="EnsemblFungi"/>
</dbReference>
<evidence type="ECO:0000313" key="10">
    <source>
        <dbReference type="Proteomes" id="UP000005666"/>
    </source>
</evidence>
<evidence type="ECO:0000256" key="7">
    <source>
        <dbReference type="SAM" id="MobiDB-lite"/>
    </source>
</evidence>
<feature type="compositionally biased region" description="Polar residues" evidence="7">
    <location>
        <begin position="50"/>
        <end position="69"/>
    </location>
</feature>
<feature type="domain" description="ERCC1-like central" evidence="8">
    <location>
        <begin position="120"/>
        <end position="235"/>
    </location>
</feature>
<dbReference type="Proteomes" id="UP000005666">
    <property type="component" value="Chromosome 9"/>
</dbReference>
<evidence type="ECO:0000259" key="8">
    <source>
        <dbReference type="Pfam" id="PF03834"/>
    </source>
</evidence>
<protein>
    <recommendedName>
        <fullName evidence="8">ERCC1-like central domain-containing protein</fullName>
    </recommendedName>
</protein>
<dbReference type="InterPro" id="IPR011335">
    <property type="entry name" value="Restrct_endonuc-II-like"/>
</dbReference>
<evidence type="ECO:0000256" key="5">
    <source>
        <dbReference type="ARBA" id="ARBA00023204"/>
    </source>
</evidence>
<dbReference type="GO" id="GO:0006277">
    <property type="term" value="P:DNA amplification"/>
    <property type="evidence" value="ECO:0007669"/>
    <property type="project" value="EnsemblFungi"/>
</dbReference>